<dbReference type="PRINTS" id="PR00109">
    <property type="entry name" value="TYRKINASE"/>
</dbReference>
<feature type="compositionally biased region" description="Basic and acidic residues" evidence="1">
    <location>
        <begin position="104"/>
        <end position="114"/>
    </location>
</feature>
<dbReference type="InterPro" id="IPR011009">
    <property type="entry name" value="Kinase-like_dom_sf"/>
</dbReference>
<dbReference type="PANTHER" id="PTHR44329:SF73">
    <property type="entry name" value="OS01G0201200 PROTEIN"/>
    <property type="match status" value="1"/>
</dbReference>
<dbReference type="Pfam" id="PF07714">
    <property type="entry name" value="PK_Tyr_Ser-Thr"/>
    <property type="match status" value="1"/>
</dbReference>
<feature type="compositionally biased region" description="Low complexity" evidence="1">
    <location>
        <begin position="91"/>
        <end position="103"/>
    </location>
</feature>
<accession>A0AAW1VQJ4</accession>
<gene>
    <name evidence="3" type="ORF">M0R45_002567</name>
</gene>
<reference evidence="3 4" key="1">
    <citation type="journal article" date="2023" name="G3 (Bethesda)">
        <title>A chromosome-length genome assembly and annotation of blackberry (Rubus argutus, cv. 'Hillquist').</title>
        <authorList>
            <person name="Bruna T."/>
            <person name="Aryal R."/>
            <person name="Dudchenko O."/>
            <person name="Sargent D.J."/>
            <person name="Mead D."/>
            <person name="Buti M."/>
            <person name="Cavallini A."/>
            <person name="Hytonen T."/>
            <person name="Andres J."/>
            <person name="Pham M."/>
            <person name="Weisz D."/>
            <person name="Mascagni F."/>
            <person name="Usai G."/>
            <person name="Natali L."/>
            <person name="Bassil N."/>
            <person name="Fernandez G.E."/>
            <person name="Lomsadze A."/>
            <person name="Armour M."/>
            <person name="Olukolu B."/>
            <person name="Poorten T."/>
            <person name="Britton C."/>
            <person name="Davik J."/>
            <person name="Ashrafi H."/>
            <person name="Aiden E.L."/>
            <person name="Borodovsky M."/>
            <person name="Worthington M."/>
        </authorList>
    </citation>
    <scope>NUCLEOTIDE SEQUENCE [LARGE SCALE GENOMIC DNA]</scope>
    <source>
        <strain evidence="3">PI 553951</strain>
    </source>
</reference>
<evidence type="ECO:0000313" key="3">
    <source>
        <dbReference type="EMBL" id="KAK9906952.1"/>
    </source>
</evidence>
<evidence type="ECO:0000256" key="1">
    <source>
        <dbReference type="SAM" id="MobiDB-lite"/>
    </source>
</evidence>
<keyword evidence="4" id="KW-1185">Reference proteome</keyword>
<dbReference type="AlphaFoldDB" id="A0AAW1VQJ4"/>
<protein>
    <recommendedName>
        <fullName evidence="2">Protein kinase domain-containing protein</fullName>
    </recommendedName>
</protein>
<dbReference type="Gene3D" id="1.10.510.10">
    <property type="entry name" value="Transferase(Phosphotransferase) domain 1"/>
    <property type="match status" value="1"/>
</dbReference>
<dbReference type="SMART" id="SM00220">
    <property type="entry name" value="S_TKc"/>
    <property type="match status" value="1"/>
</dbReference>
<dbReference type="GO" id="GO:0004674">
    <property type="term" value="F:protein serine/threonine kinase activity"/>
    <property type="evidence" value="ECO:0007669"/>
    <property type="project" value="TreeGrafter"/>
</dbReference>
<evidence type="ECO:0000313" key="4">
    <source>
        <dbReference type="Proteomes" id="UP001457282"/>
    </source>
</evidence>
<dbReference type="InterPro" id="IPR001245">
    <property type="entry name" value="Ser-Thr/Tyr_kinase_cat_dom"/>
</dbReference>
<feature type="domain" description="Protein kinase" evidence="2">
    <location>
        <begin position="204"/>
        <end position="464"/>
    </location>
</feature>
<dbReference type="GO" id="GO:0005524">
    <property type="term" value="F:ATP binding"/>
    <property type="evidence" value="ECO:0007669"/>
    <property type="project" value="InterPro"/>
</dbReference>
<feature type="region of interest" description="Disordered" evidence="1">
    <location>
        <begin position="49"/>
        <end position="119"/>
    </location>
</feature>
<dbReference type="FunFam" id="1.10.510.10:FF:000316">
    <property type="entry name" value="serine/threonine-protein kinase HT1"/>
    <property type="match status" value="1"/>
</dbReference>
<dbReference type="CDD" id="cd13999">
    <property type="entry name" value="STKc_MAP3K-like"/>
    <property type="match status" value="1"/>
</dbReference>
<dbReference type="InterPro" id="IPR008271">
    <property type="entry name" value="Ser/Thr_kinase_AS"/>
</dbReference>
<feature type="region of interest" description="Disordered" evidence="1">
    <location>
        <begin position="135"/>
        <end position="174"/>
    </location>
</feature>
<dbReference type="PANTHER" id="PTHR44329">
    <property type="entry name" value="SERINE/THREONINE-PROTEIN KINASE TNNI3K-RELATED"/>
    <property type="match status" value="1"/>
</dbReference>
<comment type="caution">
    <text evidence="3">The sequence shown here is derived from an EMBL/GenBank/DDBJ whole genome shotgun (WGS) entry which is preliminary data.</text>
</comment>
<feature type="compositionally biased region" description="Polar residues" evidence="1">
    <location>
        <begin position="60"/>
        <end position="77"/>
    </location>
</feature>
<feature type="compositionally biased region" description="Polar residues" evidence="1">
    <location>
        <begin position="140"/>
        <end position="154"/>
    </location>
</feature>
<name>A0AAW1VQJ4_RUBAR</name>
<dbReference type="InterPro" id="IPR051681">
    <property type="entry name" value="Ser/Thr_Kinases-Pseudokinases"/>
</dbReference>
<dbReference type="EMBL" id="JBEDUW010000052">
    <property type="protein sequence ID" value="KAK9906952.1"/>
    <property type="molecule type" value="Genomic_DNA"/>
</dbReference>
<dbReference type="InterPro" id="IPR000719">
    <property type="entry name" value="Prot_kinase_dom"/>
</dbReference>
<evidence type="ECO:0000259" key="2">
    <source>
        <dbReference type="PROSITE" id="PS50011"/>
    </source>
</evidence>
<dbReference type="Gene3D" id="3.30.200.20">
    <property type="entry name" value="Phosphorylase Kinase, domain 1"/>
    <property type="match status" value="1"/>
</dbReference>
<dbReference type="PROSITE" id="PS50011">
    <property type="entry name" value="PROTEIN_KINASE_DOM"/>
    <property type="match status" value="1"/>
</dbReference>
<proteinExistence type="predicted"/>
<sequence length="510" mass="57735">MEEEAFSWIRRTKFSHRFDSHRYGDSRLASVPLTLQQFQQEQIAGLKSRPVANGAAAPSRQKSCPSNSKIQKNNRMSSPIRRNPITNKQRSLSPLPDSSNLSDVFKEARSETKRFSTPVARRIQSDKGIMGKLFRKDSQNKGSNPVHSSSNTSPLRHLASMEVGDKSNKSRRKESPWAKYFDHGGGRVNAVDAADEFSVDLSKLFLGLKFAHGAHSRLYHGIYNDEAVAVKIIRVPEEDEGGVMAARLEKQFNREVTLLSRLHHSHVIKFVAACRKPPVYCVVTEYLAEGSLRAYLHKLECKYLPSEKLIAFALDIARGMEYIHSQGVIHRDLKPENVLIDKDFNLKIADFGIACEEAYCDSLADDPGTYRWMAPEMIKRKSYGRKVDVYSFGLVLWELVAGTIPYEEMNPIQAAFAVVNKNSRPVIPNDCPPAMRALIEQCWSLQPDKRPEFWQVVKVLEQFESSLARDGSLTLVQNLTCQDHKKGMLHWIQKLGQHPNSSPMPKPKFS</sequence>
<organism evidence="3 4">
    <name type="scientific">Rubus argutus</name>
    <name type="common">Southern blackberry</name>
    <dbReference type="NCBI Taxonomy" id="59490"/>
    <lineage>
        <taxon>Eukaryota</taxon>
        <taxon>Viridiplantae</taxon>
        <taxon>Streptophyta</taxon>
        <taxon>Embryophyta</taxon>
        <taxon>Tracheophyta</taxon>
        <taxon>Spermatophyta</taxon>
        <taxon>Magnoliopsida</taxon>
        <taxon>eudicotyledons</taxon>
        <taxon>Gunneridae</taxon>
        <taxon>Pentapetalae</taxon>
        <taxon>rosids</taxon>
        <taxon>fabids</taxon>
        <taxon>Rosales</taxon>
        <taxon>Rosaceae</taxon>
        <taxon>Rosoideae</taxon>
        <taxon>Rosoideae incertae sedis</taxon>
        <taxon>Rubus</taxon>
    </lineage>
</organism>
<dbReference type="Proteomes" id="UP001457282">
    <property type="component" value="Unassembled WGS sequence"/>
</dbReference>
<feature type="compositionally biased region" description="Basic and acidic residues" evidence="1">
    <location>
        <begin position="163"/>
        <end position="174"/>
    </location>
</feature>
<dbReference type="SUPFAM" id="SSF56112">
    <property type="entry name" value="Protein kinase-like (PK-like)"/>
    <property type="match status" value="1"/>
</dbReference>
<dbReference type="PROSITE" id="PS00108">
    <property type="entry name" value="PROTEIN_KINASE_ST"/>
    <property type="match status" value="1"/>
</dbReference>